<keyword evidence="4" id="KW-1185">Reference proteome</keyword>
<dbReference type="SUPFAM" id="SSF88713">
    <property type="entry name" value="Glycoside hydrolase/deacetylase"/>
    <property type="match status" value="1"/>
</dbReference>
<dbReference type="PROSITE" id="PS51677">
    <property type="entry name" value="NODB"/>
    <property type="match status" value="1"/>
</dbReference>
<name>A0ABS4F4K7_9BACL</name>
<dbReference type="Proteomes" id="UP000706926">
    <property type="component" value="Unassembled WGS sequence"/>
</dbReference>
<dbReference type="InterPro" id="IPR050248">
    <property type="entry name" value="Polysacc_deacetylase_ArnD"/>
</dbReference>
<comment type="caution">
    <text evidence="3">The sequence shown here is derived from an EMBL/GenBank/DDBJ whole genome shotgun (WGS) entry which is preliminary data.</text>
</comment>
<dbReference type="NCBIfam" id="TIGR02884">
    <property type="entry name" value="spore_pdaA"/>
    <property type="match status" value="1"/>
</dbReference>
<dbReference type="Gene3D" id="3.20.20.370">
    <property type="entry name" value="Glycoside hydrolase/deacetylase"/>
    <property type="match status" value="1"/>
</dbReference>
<dbReference type="InterPro" id="IPR011330">
    <property type="entry name" value="Glyco_hydro/deAcase_b/a-brl"/>
</dbReference>
<dbReference type="GeneID" id="95402280"/>
<feature type="domain" description="NodB homology" evidence="2">
    <location>
        <begin position="76"/>
        <end position="257"/>
    </location>
</feature>
<dbReference type="PANTHER" id="PTHR10587">
    <property type="entry name" value="GLYCOSYL TRANSFERASE-RELATED"/>
    <property type="match status" value="1"/>
</dbReference>
<gene>
    <name evidence="3" type="ORF">J2Z18_000222</name>
</gene>
<dbReference type="PANTHER" id="PTHR10587:SF78">
    <property type="entry name" value="PEPTIDOGLYCAN-N-ACETYLMURAMIC ACID DEACETYLASE PDAA"/>
    <property type="match status" value="1"/>
</dbReference>
<keyword evidence="1" id="KW-0732">Signal</keyword>
<dbReference type="EC" id="3.5.1.-" evidence="3"/>
<feature type="chain" id="PRO_5045599443" evidence="1">
    <location>
        <begin position="32"/>
        <end position="267"/>
    </location>
</feature>
<dbReference type="InterPro" id="IPR014235">
    <property type="entry name" value="Spore_PdaA"/>
</dbReference>
<dbReference type="InterPro" id="IPR002509">
    <property type="entry name" value="NODB_dom"/>
</dbReference>
<dbReference type="CDD" id="cd10948">
    <property type="entry name" value="CE4_BsPdaA_like"/>
    <property type="match status" value="1"/>
</dbReference>
<keyword evidence="3" id="KW-0378">Hydrolase</keyword>
<feature type="signal peptide" evidence="1">
    <location>
        <begin position="1"/>
        <end position="31"/>
    </location>
</feature>
<proteinExistence type="predicted"/>
<sequence length="267" mass="29970">MKKRNALRPAWLLGIALAVLLSAALAVPAAAAAGSGPFHFGFKRSVNGQLPSIDQEGFKELLQKYDAIFMGDASQKELYLTFDNGYENGYTARILDTLKEKKVPATFFVTGHYVKTQEDLLKRMATEGHIIGNHSWNHPDVTTISAEKLTEELERVKKEVARVTGQQEMKYLRTPRGIFDERSLAVSKQLGYTNVFWSLAYMDWDVKSQRGAQYAFDKVTAQLHPGAVILLHSISKDNTEALGRIIDEARSRGYEFKSLDQMQKKAP</sequence>
<evidence type="ECO:0000313" key="3">
    <source>
        <dbReference type="EMBL" id="MBP1891153.1"/>
    </source>
</evidence>
<dbReference type="RefSeq" id="WP_007128870.1">
    <property type="nucleotide sequence ID" value="NZ_BOSA01000012.1"/>
</dbReference>
<dbReference type="EMBL" id="JAGGKI010000001">
    <property type="protein sequence ID" value="MBP1891153.1"/>
    <property type="molecule type" value="Genomic_DNA"/>
</dbReference>
<dbReference type="Pfam" id="PF01522">
    <property type="entry name" value="Polysacc_deac_1"/>
    <property type="match status" value="1"/>
</dbReference>
<protein>
    <submittedName>
        <fullName evidence="3">Peptidoglycan-N-acetylmuramic acid deacetylase</fullName>
        <ecNumber evidence="3">3.5.1.-</ecNumber>
    </submittedName>
</protein>
<evidence type="ECO:0000313" key="4">
    <source>
        <dbReference type="Proteomes" id="UP000706926"/>
    </source>
</evidence>
<evidence type="ECO:0000256" key="1">
    <source>
        <dbReference type="SAM" id="SignalP"/>
    </source>
</evidence>
<accession>A0ABS4F4K7</accession>
<dbReference type="GO" id="GO:0016787">
    <property type="term" value="F:hydrolase activity"/>
    <property type="evidence" value="ECO:0007669"/>
    <property type="project" value="UniProtKB-KW"/>
</dbReference>
<reference evidence="3 4" key="1">
    <citation type="submission" date="2021-03" db="EMBL/GenBank/DDBJ databases">
        <title>Genomic Encyclopedia of Type Strains, Phase IV (KMG-IV): sequencing the most valuable type-strain genomes for metagenomic binning, comparative biology and taxonomic classification.</title>
        <authorList>
            <person name="Goeker M."/>
        </authorList>
    </citation>
    <scope>NUCLEOTIDE SEQUENCE [LARGE SCALE GENOMIC DNA]</scope>
    <source>
        <strain evidence="3 4">DSM 15596</strain>
    </source>
</reference>
<evidence type="ECO:0000259" key="2">
    <source>
        <dbReference type="PROSITE" id="PS51677"/>
    </source>
</evidence>
<organism evidence="3 4">
    <name type="scientific">Paenibacillus lactis</name>
    <dbReference type="NCBI Taxonomy" id="228574"/>
    <lineage>
        <taxon>Bacteria</taxon>
        <taxon>Bacillati</taxon>
        <taxon>Bacillota</taxon>
        <taxon>Bacilli</taxon>
        <taxon>Bacillales</taxon>
        <taxon>Paenibacillaceae</taxon>
        <taxon>Paenibacillus</taxon>
    </lineage>
</organism>